<reference evidence="1" key="1">
    <citation type="submission" date="2015-10" db="EMBL/GenBank/DDBJ databases">
        <authorList>
            <person name="Martinez-Garcia P.J."/>
            <person name="Crepeau M.W."/>
            <person name="Puiu D."/>
            <person name="Gonzalez-Ibeas D."/>
            <person name="Whalen J."/>
            <person name="Stevens K."/>
            <person name="Paul R."/>
            <person name="Butterfield T."/>
            <person name="Britton M."/>
            <person name="Reagan R."/>
            <person name="Chakraborty S."/>
            <person name="Walawage S.L."/>
            <person name="Vasquez-Gross H.A."/>
            <person name="Cardeno C."/>
            <person name="Famula R."/>
            <person name="Pratt K."/>
            <person name="Kuruganti S."/>
            <person name="Aradhya M.K."/>
            <person name="Leslie C.A."/>
            <person name="Dandekar A.M."/>
            <person name="Salzberg S.L."/>
            <person name="Wegrzyn J.L."/>
            <person name="Langley C.H."/>
            <person name="Neale D.B."/>
        </authorList>
    </citation>
    <scope>NUCLEOTIDE SEQUENCE</scope>
    <source>
        <tissue evidence="1">Leaves</tissue>
    </source>
</reference>
<dbReference type="AlphaFoldDB" id="A0A833Y9F5"/>
<name>A0A833Y9F5_JUGRE</name>
<gene>
    <name evidence="1" type="ORF">F2P56_004380</name>
</gene>
<dbReference type="Gramene" id="Jr02_12930_p2">
    <property type="protein sequence ID" value="cds.Jr02_12930_p2"/>
    <property type="gene ID" value="Jr02_12930"/>
</dbReference>
<protein>
    <submittedName>
        <fullName evidence="1">Uncharacterized protein</fullName>
    </submittedName>
</protein>
<reference evidence="1" key="2">
    <citation type="submission" date="2020-03" db="EMBL/GenBank/DDBJ databases">
        <title>Walnut 2.0.</title>
        <authorList>
            <person name="Marrano A."/>
            <person name="Britton M."/>
            <person name="Zimin A.V."/>
            <person name="Zaini P.A."/>
            <person name="Workman R."/>
            <person name="Puiu D."/>
            <person name="Bianco L."/>
            <person name="Allen B.J."/>
            <person name="Troggio M."/>
            <person name="Leslie C.A."/>
            <person name="Timp W."/>
            <person name="Dendekar A."/>
            <person name="Salzberg S.L."/>
            <person name="Neale D.B."/>
        </authorList>
    </citation>
    <scope>NUCLEOTIDE SEQUENCE</scope>
    <source>
        <tissue evidence="1">Leaves</tissue>
    </source>
</reference>
<evidence type="ECO:0000313" key="2">
    <source>
        <dbReference type="Proteomes" id="UP000619265"/>
    </source>
</evidence>
<dbReference type="EMBL" id="LIHL02000002">
    <property type="protein sequence ID" value="KAF5477765.1"/>
    <property type="molecule type" value="Genomic_DNA"/>
</dbReference>
<organism evidence="1 2">
    <name type="scientific">Juglans regia</name>
    <name type="common">English walnut</name>
    <dbReference type="NCBI Taxonomy" id="51240"/>
    <lineage>
        <taxon>Eukaryota</taxon>
        <taxon>Viridiplantae</taxon>
        <taxon>Streptophyta</taxon>
        <taxon>Embryophyta</taxon>
        <taxon>Tracheophyta</taxon>
        <taxon>Spermatophyta</taxon>
        <taxon>Magnoliopsida</taxon>
        <taxon>eudicotyledons</taxon>
        <taxon>Gunneridae</taxon>
        <taxon>Pentapetalae</taxon>
        <taxon>rosids</taxon>
        <taxon>fabids</taxon>
        <taxon>Fagales</taxon>
        <taxon>Juglandaceae</taxon>
        <taxon>Juglans</taxon>
    </lineage>
</organism>
<accession>A0A833Y9F5</accession>
<comment type="caution">
    <text evidence="1">The sequence shown here is derived from an EMBL/GenBank/DDBJ whole genome shotgun (WGS) entry which is preliminary data.</text>
</comment>
<sequence>MKPKNTPKKKKWGFFFVYFLFLFSLKLSFGFLPLKCKITEISLVQKQIDWGSIDLPFNFLSCPSWLFEFNMNIVHIVQNFSIKYCTRSRHVMSLILDIDVFFVLVSCEYQVTFFWEFLGDKPRR</sequence>
<evidence type="ECO:0000313" key="1">
    <source>
        <dbReference type="EMBL" id="KAF5477765.1"/>
    </source>
</evidence>
<dbReference type="Proteomes" id="UP000619265">
    <property type="component" value="Unassembled WGS sequence"/>
</dbReference>
<proteinExistence type="predicted"/>